<gene>
    <name evidence="11" type="ORF">JTE90_011235</name>
</gene>
<evidence type="ECO:0000256" key="10">
    <source>
        <dbReference type="SAM" id="MobiDB-lite"/>
    </source>
</evidence>
<name>A0AAV6VZM6_9ARAC</name>
<evidence type="ECO:0000313" key="12">
    <source>
        <dbReference type="Proteomes" id="UP000827092"/>
    </source>
</evidence>
<evidence type="ECO:0000256" key="9">
    <source>
        <dbReference type="ARBA" id="ARBA00023242"/>
    </source>
</evidence>
<keyword evidence="6" id="KW-0963">Cytoplasm</keyword>
<keyword evidence="8" id="KW-0493">Microtubule</keyword>
<evidence type="ECO:0000256" key="5">
    <source>
        <dbReference type="ARBA" id="ARBA00021471"/>
    </source>
</evidence>
<dbReference type="InterPro" id="IPR033335">
    <property type="entry name" value="JUPITER"/>
</dbReference>
<evidence type="ECO:0000256" key="3">
    <source>
        <dbReference type="ARBA" id="ARBA00004186"/>
    </source>
</evidence>
<dbReference type="GO" id="GO:0005874">
    <property type="term" value="C:microtubule"/>
    <property type="evidence" value="ECO:0007669"/>
    <property type="project" value="UniProtKB-KW"/>
</dbReference>
<feature type="compositionally biased region" description="Polar residues" evidence="10">
    <location>
        <begin position="133"/>
        <end position="149"/>
    </location>
</feature>
<evidence type="ECO:0000256" key="7">
    <source>
        <dbReference type="ARBA" id="ARBA00022553"/>
    </source>
</evidence>
<organism evidence="11 12">
    <name type="scientific">Oedothorax gibbosus</name>
    <dbReference type="NCBI Taxonomy" id="931172"/>
    <lineage>
        <taxon>Eukaryota</taxon>
        <taxon>Metazoa</taxon>
        <taxon>Ecdysozoa</taxon>
        <taxon>Arthropoda</taxon>
        <taxon>Chelicerata</taxon>
        <taxon>Arachnida</taxon>
        <taxon>Araneae</taxon>
        <taxon>Araneomorphae</taxon>
        <taxon>Entelegynae</taxon>
        <taxon>Araneoidea</taxon>
        <taxon>Linyphiidae</taxon>
        <taxon>Erigoninae</taxon>
        <taxon>Oedothorax</taxon>
    </lineage>
</organism>
<dbReference type="AlphaFoldDB" id="A0AAV6VZM6"/>
<feature type="compositionally biased region" description="Low complexity" evidence="10">
    <location>
        <begin position="91"/>
        <end position="132"/>
    </location>
</feature>
<evidence type="ECO:0000256" key="2">
    <source>
        <dbReference type="ARBA" id="ARBA00004123"/>
    </source>
</evidence>
<reference evidence="11 12" key="1">
    <citation type="journal article" date="2022" name="Nat. Ecol. Evol.">
        <title>A masculinizing supergene underlies an exaggerated male reproductive morph in a spider.</title>
        <authorList>
            <person name="Hendrickx F."/>
            <person name="De Corte Z."/>
            <person name="Sonet G."/>
            <person name="Van Belleghem S.M."/>
            <person name="Kostlbacher S."/>
            <person name="Vangestel C."/>
        </authorList>
    </citation>
    <scope>NUCLEOTIDE SEQUENCE [LARGE SCALE GENOMIC DNA]</scope>
    <source>
        <strain evidence="11">W744_W776</strain>
    </source>
</reference>
<comment type="function">
    <text evidence="1">Binds to all microtubule populations.</text>
</comment>
<evidence type="ECO:0000313" key="11">
    <source>
        <dbReference type="EMBL" id="KAG8201561.1"/>
    </source>
</evidence>
<comment type="subcellular location">
    <subcellularLocation>
        <location evidence="3">Cytoplasm</location>
        <location evidence="3">Cytoskeleton</location>
        <location evidence="3">Spindle</location>
    </subcellularLocation>
    <subcellularLocation>
        <location evidence="2">Nucleus</location>
    </subcellularLocation>
</comment>
<evidence type="ECO:0000256" key="8">
    <source>
        <dbReference type="ARBA" id="ARBA00022701"/>
    </source>
</evidence>
<keyword evidence="12" id="KW-1185">Reference proteome</keyword>
<sequence length="258" mass="27087">MTSTEFTVGLDGSRASSKVLRPPGGGSSDIFGMGSVQNNTPRAKPARGGGGGYSDIFGVGPAQNSAPKSQPEPPSAQETPANQPEPPSMPEPSSQPEAPSTPQTQPEVPSTPETAVSSPPEPVSAPESNASAQNTPTKPQSAYAQTQNRLFGGGDSTFTPGRRQIKTNMFAHQTPLAPPPPRTTYVRHNPITGEEIIMEKCQKAESNGKEDINCNVHDNNVQECNDGEVKTEEEPAPKPVTTSIRVRNPPGGHSSGIF</sequence>
<dbReference type="GO" id="GO:0005634">
    <property type="term" value="C:nucleus"/>
    <property type="evidence" value="ECO:0007669"/>
    <property type="project" value="UniProtKB-SubCell"/>
</dbReference>
<protein>
    <recommendedName>
        <fullName evidence="5">Microtubule-associated protein Jupiter</fullName>
    </recommendedName>
</protein>
<keyword evidence="7" id="KW-0597">Phosphoprotein</keyword>
<feature type="region of interest" description="Disordered" evidence="10">
    <location>
        <begin position="225"/>
        <end position="258"/>
    </location>
</feature>
<dbReference type="GO" id="GO:0005819">
    <property type="term" value="C:spindle"/>
    <property type="evidence" value="ECO:0007669"/>
    <property type="project" value="UniProtKB-SubCell"/>
</dbReference>
<evidence type="ECO:0000256" key="1">
    <source>
        <dbReference type="ARBA" id="ARBA00003805"/>
    </source>
</evidence>
<dbReference type="PANTHER" id="PTHR34930:SF2">
    <property type="entry name" value="MICROTUBULE-ASSOCIATED PROTEIN JUPITER"/>
    <property type="match status" value="1"/>
</dbReference>
<evidence type="ECO:0000256" key="4">
    <source>
        <dbReference type="ARBA" id="ARBA00005344"/>
    </source>
</evidence>
<dbReference type="Proteomes" id="UP000827092">
    <property type="component" value="Unassembled WGS sequence"/>
</dbReference>
<dbReference type="PANTHER" id="PTHR34930">
    <property type="entry name" value="GEO05313P1"/>
    <property type="match status" value="1"/>
</dbReference>
<feature type="region of interest" description="Disordered" evidence="10">
    <location>
        <begin position="1"/>
        <end position="163"/>
    </location>
</feature>
<dbReference type="EMBL" id="JAFNEN010000004">
    <property type="protein sequence ID" value="KAG8201561.1"/>
    <property type="molecule type" value="Genomic_DNA"/>
</dbReference>
<keyword evidence="9" id="KW-0539">Nucleus</keyword>
<accession>A0AAV6VZM6</accession>
<comment type="caution">
    <text evidence="11">The sequence shown here is derived from an EMBL/GenBank/DDBJ whole genome shotgun (WGS) entry which is preliminary data.</text>
</comment>
<feature type="compositionally biased region" description="Basic and acidic residues" evidence="10">
    <location>
        <begin position="227"/>
        <end position="236"/>
    </location>
</feature>
<evidence type="ECO:0000256" key="6">
    <source>
        <dbReference type="ARBA" id="ARBA00022490"/>
    </source>
</evidence>
<comment type="similarity">
    <text evidence="4">Belongs to the MAP Jupiter family.</text>
</comment>
<proteinExistence type="inferred from homology"/>